<feature type="binding site" evidence="6">
    <location>
        <begin position="190"/>
        <end position="197"/>
    </location>
    <ligand>
        <name>ATP</name>
        <dbReference type="ChEBI" id="CHEBI:30616"/>
    </ligand>
</feature>
<dbReference type="EMBL" id="JAAGWE010000012">
    <property type="protein sequence ID" value="NEM05956.1"/>
    <property type="molecule type" value="Genomic_DNA"/>
</dbReference>
<dbReference type="InterPro" id="IPR050512">
    <property type="entry name" value="Sulf_AdTrans/APS_kinase"/>
</dbReference>
<dbReference type="EC" id="2.7.1.25" evidence="2 6"/>
<comment type="pathway">
    <text evidence="6 7">Sulfur metabolism; hydrogen sulfide biosynthesis; sulfite from sulfate: step 2/3.</text>
</comment>
<evidence type="ECO:0000259" key="9">
    <source>
        <dbReference type="Pfam" id="PF01583"/>
    </source>
</evidence>
<dbReference type="Gene3D" id="3.40.50.300">
    <property type="entry name" value="P-loop containing nucleotide triphosphate hydrolases"/>
    <property type="match status" value="1"/>
</dbReference>
<keyword evidence="5 6" id="KW-0067">ATP-binding</keyword>
<evidence type="ECO:0000256" key="7">
    <source>
        <dbReference type="RuleBase" id="RU004347"/>
    </source>
</evidence>
<dbReference type="PANTHER" id="PTHR42700">
    <property type="entry name" value="SULFATE ADENYLYLTRANSFERASE"/>
    <property type="match status" value="1"/>
</dbReference>
<dbReference type="AlphaFoldDB" id="A0A6P0GFD5"/>
<dbReference type="GO" id="GO:0070814">
    <property type="term" value="P:hydrogen sulfide biosynthetic process"/>
    <property type="evidence" value="ECO:0007669"/>
    <property type="project" value="UniProtKB-UniRule"/>
</dbReference>
<evidence type="ECO:0000256" key="3">
    <source>
        <dbReference type="ARBA" id="ARBA00022679"/>
    </source>
</evidence>
<dbReference type="UniPathway" id="UPA00140">
    <property type="reaction ID" value="UER00205"/>
</dbReference>
<dbReference type="GO" id="GO:0004020">
    <property type="term" value="F:adenylylsulfate kinase activity"/>
    <property type="evidence" value="ECO:0007669"/>
    <property type="project" value="UniProtKB-UniRule"/>
</dbReference>
<evidence type="ECO:0000256" key="2">
    <source>
        <dbReference type="ARBA" id="ARBA00012121"/>
    </source>
</evidence>
<feature type="region of interest" description="Disordered" evidence="8">
    <location>
        <begin position="1"/>
        <end position="21"/>
    </location>
</feature>
<dbReference type="InterPro" id="IPR002891">
    <property type="entry name" value="APS"/>
</dbReference>
<dbReference type="InterPro" id="IPR059117">
    <property type="entry name" value="APS_kinase_dom"/>
</dbReference>
<comment type="function">
    <text evidence="6 7">Catalyzes the synthesis of activated sulfate.</text>
</comment>
<evidence type="ECO:0000313" key="11">
    <source>
        <dbReference type="Proteomes" id="UP000471126"/>
    </source>
</evidence>
<comment type="catalytic activity">
    <reaction evidence="1 6 7">
        <text>adenosine 5'-phosphosulfate + ATP = 3'-phosphoadenylyl sulfate + ADP + H(+)</text>
        <dbReference type="Rhea" id="RHEA:24152"/>
        <dbReference type="ChEBI" id="CHEBI:15378"/>
        <dbReference type="ChEBI" id="CHEBI:30616"/>
        <dbReference type="ChEBI" id="CHEBI:58243"/>
        <dbReference type="ChEBI" id="CHEBI:58339"/>
        <dbReference type="ChEBI" id="CHEBI:456216"/>
        <dbReference type="EC" id="2.7.1.25"/>
    </reaction>
</comment>
<dbReference type="PANTHER" id="PTHR42700:SF1">
    <property type="entry name" value="SULFATE ADENYLYLTRANSFERASE"/>
    <property type="match status" value="1"/>
</dbReference>
<dbReference type="GO" id="GO:0005524">
    <property type="term" value="F:ATP binding"/>
    <property type="evidence" value="ECO:0007669"/>
    <property type="project" value="UniProtKB-UniRule"/>
</dbReference>
<name>A0A6P0GFD5_9ACTN</name>
<dbReference type="GO" id="GO:0019379">
    <property type="term" value="P:sulfate assimilation, phosphoadenylyl sulfate reduction by phosphoadenylyl-sulfate reductase (thioredoxin)"/>
    <property type="evidence" value="ECO:0007669"/>
    <property type="project" value="TreeGrafter"/>
</dbReference>
<sequence length="358" mass="36918">MPERATAAERQDGAMPETRARLDDAQTAAVARYRSGLGPLPDLPPAGEYEDAQGVLVATAAGGDLRVVEVPRWEQPSTVAEQLHDRGWTEVAAWVGLPPDDVAGLPQRLLVLLPAAGLAPDSAALAGAAAAWAAVRDGGRDVVVVPVPVTPGAPEAGPEELAAAHGASLAGSRPWSGTARTGGTVVLCTGLSGAGKSTIAARLVELLIEAGRTVTLLDGDEVRHSLSAGLGFSKADRDTNVRRIGWVAARIAKHGGIAVCAPIAPYAEVRADVRREVEAQAGPGSFVLVHVATSLADCEARDRKGLYARARAGEIPAFTGISDPYETPADAEVTVETAGRSVDECARQVLEAVLSRPS</sequence>
<evidence type="ECO:0000256" key="1">
    <source>
        <dbReference type="ARBA" id="ARBA00001823"/>
    </source>
</evidence>
<keyword evidence="6 7" id="KW-0418">Kinase</keyword>
<dbReference type="CDD" id="cd02027">
    <property type="entry name" value="APSK"/>
    <property type="match status" value="1"/>
</dbReference>
<reference evidence="10 11" key="1">
    <citation type="submission" date="2019-12" db="EMBL/GenBank/DDBJ databases">
        <title>WGS of CPCC 203550 I12A-02606.</title>
        <authorList>
            <person name="Jiang Z."/>
        </authorList>
    </citation>
    <scope>NUCLEOTIDE SEQUENCE [LARGE SCALE GENOMIC DNA]</scope>
    <source>
        <strain evidence="10 11">I12A-02606</strain>
    </source>
</reference>
<dbReference type="NCBIfam" id="TIGR00455">
    <property type="entry name" value="apsK"/>
    <property type="match status" value="1"/>
</dbReference>
<dbReference type="GO" id="GO:0004781">
    <property type="term" value="F:sulfate adenylyltransferase (ATP) activity"/>
    <property type="evidence" value="ECO:0007669"/>
    <property type="project" value="TreeGrafter"/>
</dbReference>
<evidence type="ECO:0000256" key="5">
    <source>
        <dbReference type="ARBA" id="ARBA00022840"/>
    </source>
</evidence>
<dbReference type="GO" id="GO:0005737">
    <property type="term" value="C:cytoplasm"/>
    <property type="evidence" value="ECO:0007669"/>
    <property type="project" value="TreeGrafter"/>
</dbReference>
<organism evidence="10 11">
    <name type="scientific">Geodermatophilus normandii</name>
    <dbReference type="NCBI Taxonomy" id="1137989"/>
    <lineage>
        <taxon>Bacteria</taxon>
        <taxon>Bacillati</taxon>
        <taxon>Actinomycetota</taxon>
        <taxon>Actinomycetes</taxon>
        <taxon>Geodermatophilales</taxon>
        <taxon>Geodermatophilaceae</taxon>
        <taxon>Geodermatophilus</taxon>
    </lineage>
</organism>
<evidence type="ECO:0000256" key="4">
    <source>
        <dbReference type="ARBA" id="ARBA00022741"/>
    </source>
</evidence>
<evidence type="ECO:0000256" key="6">
    <source>
        <dbReference type="HAMAP-Rule" id="MF_00065"/>
    </source>
</evidence>
<keyword evidence="6" id="KW-0597">Phosphoprotein</keyword>
<keyword evidence="3 6" id="KW-0808">Transferase</keyword>
<comment type="caution">
    <text evidence="6">Lacks conserved residue(s) required for the propagation of feature annotation.</text>
</comment>
<dbReference type="GO" id="GO:0010134">
    <property type="term" value="P:sulfate assimilation via adenylyl sulfate reduction"/>
    <property type="evidence" value="ECO:0007669"/>
    <property type="project" value="TreeGrafter"/>
</dbReference>
<dbReference type="SUPFAM" id="SSF52540">
    <property type="entry name" value="P-loop containing nucleoside triphosphate hydrolases"/>
    <property type="match status" value="1"/>
</dbReference>
<evidence type="ECO:0000256" key="8">
    <source>
        <dbReference type="SAM" id="MobiDB-lite"/>
    </source>
</evidence>
<gene>
    <name evidence="6 10" type="primary">cysC</name>
    <name evidence="10" type="ORF">GCU54_07960</name>
</gene>
<dbReference type="Proteomes" id="UP000471126">
    <property type="component" value="Unassembled WGS sequence"/>
</dbReference>
<comment type="similarity">
    <text evidence="6 7">Belongs to the APS kinase family.</text>
</comment>
<proteinExistence type="inferred from homology"/>
<accession>A0A6P0GFD5</accession>
<protein>
    <recommendedName>
        <fullName evidence="2 6">Adenylyl-sulfate kinase</fullName>
        <ecNumber evidence="2 6">2.7.1.25</ecNumber>
    </recommendedName>
    <alternativeName>
        <fullName evidence="6">APS kinase</fullName>
    </alternativeName>
    <alternativeName>
        <fullName evidence="6">ATP adenosine-5'-phosphosulfate 3'-phosphotransferase</fullName>
    </alternativeName>
    <alternativeName>
        <fullName evidence="6">Adenosine-5'-phosphosulfate kinase</fullName>
    </alternativeName>
</protein>
<keyword evidence="4 6" id="KW-0547">Nucleotide-binding</keyword>
<dbReference type="HAMAP" id="MF_00065">
    <property type="entry name" value="Adenylyl_sulf_kinase"/>
    <property type="match status" value="1"/>
</dbReference>
<dbReference type="Pfam" id="PF01583">
    <property type="entry name" value="APS_kinase"/>
    <property type="match status" value="1"/>
</dbReference>
<feature type="domain" description="APS kinase" evidence="9">
    <location>
        <begin position="183"/>
        <end position="335"/>
    </location>
</feature>
<dbReference type="NCBIfam" id="NF003013">
    <property type="entry name" value="PRK03846.1"/>
    <property type="match status" value="1"/>
</dbReference>
<comment type="caution">
    <text evidence="10">The sequence shown here is derived from an EMBL/GenBank/DDBJ whole genome shotgun (WGS) entry which is preliminary data.</text>
</comment>
<dbReference type="InterPro" id="IPR027417">
    <property type="entry name" value="P-loop_NTPase"/>
</dbReference>
<evidence type="ECO:0000313" key="10">
    <source>
        <dbReference type="EMBL" id="NEM05956.1"/>
    </source>
</evidence>